<name>A0A1R3R5K3_ASPC5</name>
<keyword evidence="1" id="KW-1133">Transmembrane helix</keyword>
<gene>
    <name evidence="2" type="ORF">ASPCADRAFT_60863</name>
</gene>
<organism evidence="2 3">
    <name type="scientific">Aspergillus carbonarius (strain ITEM 5010)</name>
    <dbReference type="NCBI Taxonomy" id="602072"/>
    <lineage>
        <taxon>Eukaryota</taxon>
        <taxon>Fungi</taxon>
        <taxon>Dikarya</taxon>
        <taxon>Ascomycota</taxon>
        <taxon>Pezizomycotina</taxon>
        <taxon>Eurotiomycetes</taxon>
        <taxon>Eurotiomycetidae</taxon>
        <taxon>Eurotiales</taxon>
        <taxon>Aspergillaceae</taxon>
        <taxon>Aspergillus</taxon>
        <taxon>Aspergillus subgen. Circumdati</taxon>
    </lineage>
</organism>
<dbReference type="EMBL" id="KV908163">
    <property type="protein sequence ID" value="OOF89752.1"/>
    <property type="molecule type" value="Genomic_DNA"/>
</dbReference>
<evidence type="ECO:0000256" key="1">
    <source>
        <dbReference type="SAM" id="Phobius"/>
    </source>
</evidence>
<dbReference type="GO" id="GO:0005739">
    <property type="term" value="C:mitochondrion"/>
    <property type="evidence" value="ECO:0007669"/>
    <property type="project" value="UniProtKB-ARBA"/>
</dbReference>
<dbReference type="Gene3D" id="1.20.210.10">
    <property type="entry name" value="Cytochrome c oxidase-like, subunit I domain"/>
    <property type="match status" value="1"/>
</dbReference>
<evidence type="ECO:0000313" key="2">
    <source>
        <dbReference type="EMBL" id="OOF89752.1"/>
    </source>
</evidence>
<accession>A0A1R3R5K3</accession>
<protein>
    <submittedName>
        <fullName evidence="2">Uncharacterized protein</fullName>
    </submittedName>
</protein>
<dbReference type="AlphaFoldDB" id="A0A1R3R5K3"/>
<keyword evidence="1" id="KW-0472">Membrane</keyword>
<sequence>DRNFNTSFFEVAGGGDPILFQHLFSRNILINCLTLIILAAPLLEALKLNINKSNFKLNCNPKFLFKKGPASQRDKSAPIMRASTLTNKFDFSNFYLKFTNFLPNNTPPSEKFLT</sequence>
<dbReference type="InterPro" id="IPR036927">
    <property type="entry name" value="Cyt_c_oxase-like_su1_sf"/>
</dbReference>
<proteinExistence type="predicted"/>
<dbReference type="STRING" id="602072.A0A1R3R5K3"/>
<dbReference type="OMA" id="DKSAPIM"/>
<dbReference type="OrthoDB" id="4905839at2759"/>
<keyword evidence="1" id="KW-0812">Transmembrane</keyword>
<dbReference type="VEuPathDB" id="FungiDB:ASPCADRAFT_60863"/>
<reference evidence="3" key="1">
    <citation type="journal article" date="2017" name="Genome Biol.">
        <title>Comparative genomics reveals high biological diversity and specific adaptations in the industrially and medically important fungal genus Aspergillus.</title>
        <authorList>
            <person name="de Vries R.P."/>
            <person name="Riley R."/>
            <person name="Wiebenga A."/>
            <person name="Aguilar-Osorio G."/>
            <person name="Amillis S."/>
            <person name="Uchima C.A."/>
            <person name="Anderluh G."/>
            <person name="Asadollahi M."/>
            <person name="Askin M."/>
            <person name="Barry K."/>
            <person name="Battaglia E."/>
            <person name="Bayram O."/>
            <person name="Benocci T."/>
            <person name="Braus-Stromeyer S.A."/>
            <person name="Caldana C."/>
            <person name="Canovas D."/>
            <person name="Cerqueira G.C."/>
            <person name="Chen F."/>
            <person name="Chen W."/>
            <person name="Choi C."/>
            <person name="Clum A."/>
            <person name="Dos Santos R.A."/>
            <person name="Damasio A.R."/>
            <person name="Diallinas G."/>
            <person name="Emri T."/>
            <person name="Fekete E."/>
            <person name="Flipphi M."/>
            <person name="Freyberg S."/>
            <person name="Gallo A."/>
            <person name="Gournas C."/>
            <person name="Habgood R."/>
            <person name="Hainaut M."/>
            <person name="Harispe M.L."/>
            <person name="Henrissat B."/>
            <person name="Hilden K.S."/>
            <person name="Hope R."/>
            <person name="Hossain A."/>
            <person name="Karabika E."/>
            <person name="Karaffa L."/>
            <person name="Karanyi Z."/>
            <person name="Krasevec N."/>
            <person name="Kuo A."/>
            <person name="Kusch H."/>
            <person name="LaButti K."/>
            <person name="Lagendijk E.L."/>
            <person name="Lapidus A."/>
            <person name="Levasseur A."/>
            <person name="Lindquist E."/>
            <person name="Lipzen A."/>
            <person name="Logrieco A.F."/>
            <person name="MacCabe A."/>
            <person name="Maekelae M.R."/>
            <person name="Malavazi I."/>
            <person name="Melin P."/>
            <person name="Meyer V."/>
            <person name="Mielnichuk N."/>
            <person name="Miskei M."/>
            <person name="Molnar A.P."/>
            <person name="Mule G."/>
            <person name="Ngan C.Y."/>
            <person name="Orejas M."/>
            <person name="Orosz E."/>
            <person name="Ouedraogo J.P."/>
            <person name="Overkamp K.M."/>
            <person name="Park H.-S."/>
            <person name="Perrone G."/>
            <person name="Piumi F."/>
            <person name="Punt P.J."/>
            <person name="Ram A.F."/>
            <person name="Ramon A."/>
            <person name="Rauscher S."/>
            <person name="Record E."/>
            <person name="Riano-Pachon D.M."/>
            <person name="Robert V."/>
            <person name="Roehrig J."/>
            <person name="Ruller R."/>
            <person name="Salamov A."/>
            <person name="Salih N.S."/>
            <person name="Samson R.A."/>
            <person name="Sandor E."/>
            <person name="Sanguinetti M."/>
            <person name="Schuetze T."/>
            <person name="Sepcic K."/>
            <person name="Shelest E."/>
            <person name="Sherlock G."/>
            <person name="Sophianopoulou V."/>
            <person name="Squina F.M."/>
            <person name="Sun H."/>
            <person name="Susca A."/>
            <person name="Todd R.B."/>
            <person name="Tsang A."/>
            <person name="Unkles S.E."/>
            <person name="van de Wiele N."/>
            <person name="van Rossen-Uffink D."/>
            <person name="Oliveira J.V."/>
            <person name="Vesth T.C."/>
            <person name="Visser J."/>
            <person name="Yu J.-H."/>
            <person name="Zhou M."/>
            <person name="Andersen M.R."/>
            <person name="Archer D.B."/>
            <person name="Baker S.E."/>
            <person name="Benoit I."/>
            <person name="Brakhage A.A."/>
            <person name="Braus G.H."/>
            <person name="Fischer R."/>
            <person name="Frisvad J.C."/>
            <person name="Goldman G.H."/>
            <person name="Houbraken J."/>
            <person name="Oakley B."/>
            <person name="Pocsi I."/>
            <person name="Scazzocchio C."/>
            <person name="Seiboth B."/>
            <person name="vanKuyk P.A."/>
            <person name="Wortman J."/>
            <person name="Dyer P.S."/>
            <person name="Grigoriev I.V."/>
        </authorList>
    </citation>
    <scope>NUCLEOTIDE SEQUENCE [LARGE SCALE GENOMIC DNA]</scope>
    <source>
        <strain evidence="3">ITEM 5010</strain>
    </source>
</reference>
<evidence type="ECO:0000313" key="3">
    <source>
        <dbReference type="Proteomes" id="UP000188318"/>
    </source>
</evidence>
<dbReference type="Proteomes" id="UP000188318">
    <property type="component" value="Unassembled WGS sequence"/>
</dbReference>
<keyword evidence="3" id="KW-1185">Reference proteome</keyword>
<feature type="non-terminal residue" evidence="2">
    <location>
        <position position="1"/>
    </location>
</feature>
<feature type="transmembrane region" description="Helical" evidence="1">
    <location>
        <begin position="28"/>
        <end position="46"/>
    </location>
</feature>
<dbReference type="SUPFAM" id="SSF81442">
    <property type="entry name" value="Cytochrome c oxidase subunit I-like"/>
    <property type="match status" value="1"/>
</dbReference>